<organism evidence="1 2">
    <name type="scientific">Synaphobranchus kaupii</name>
    <name type="common">Kaup's arrowtooth eel</name>
    <dbReference type="NCBI Taxonomy" id="118154"/>
    <lineage>
        <taxon>Eukaryota</taxon>
        <taxon>Metazoa</taxon>
        <taxon>Chordata</taxon>
        <taxon>Craniata</taxon>
        <taxon>Vertebrata</taxon>
        <taxon>Euteleostomi</taxon>
        <taxon>Actinopterygii</taxon>
        <taxon>Neopterygii</taxon>
        <taxon>Teleostei</taxon>
        <taxon>Anguilliformes</taxon>
        <taxon>Synaphobranchidae</taxon>
        <taxon>Synaphobranchus</taxon>
    </lineage>
</organism>
<dbReference type="AlphaFoldDB" id="A0A9Q1FH87"/>
<gene>
    <name evidence="1" type="ORF">SKAU_G00154220</name>
</gene>
<dbReference type="Proteomes" id="UP001152622">
    <property type="component" value="Chromosome 5"/>
</dbReference>
<dbReference type="EMBL" id="JAINUF010000005">
    <property type="protein sequence ID" value="KAJ8358897.1"/>
    <property type="molecule type" value="Genomic_DNA"/>
</dbReference>
<keyword evidence="2" id="KW-1185">Reference proteome</keyword>
<reference evidence="1" key="1">
    <citation type="journal article" date="2023" name="Science">
        <title>Genome structures resolve the early diversification of teleost fishes.</title>
        <authorList>
            <person name="Parey E."/>
            <person name="Louis A."/>
            <person name="Montfort J."/>
            <person name="Bouchez O."/>
            <person name="Roques C."/>
            <person name="Iampietro C."/>
            <person name="Lluch J."/>
            <person name="Castinel A."/>
            <person name="Donnadieu C."/>
            <person name="Desvignes T."/>
            <person name="Floi Bucao C."/>
            <person name="Jouanno E."/>
            <person name="Wen M."/>
            <person name="Mejri S."/>
            <person name="Dirks R."/>
            <person name="Jansen H."/>
            <person name="Henkel C."/>
            <person name="Chen W.J."/>
            <person name="Zahm M."/>
            <person name="Cabau C."/>
            <person name="Klopp C."/>
            <person name="Thompson A.W."/>
            <person name="Robinson-Rechavi M."/>
            <person name="Braasch I."/>
            <person name="Lecointre G."/>
            <person name="Bobe J."/>
            <person name="Postlethwait J.H."/>
            <person name="Berthelot C."/>
            <person name="Roest Crollius H."/>
            <person name="Guiguen Y."/>
        </authorList>
    </citation>
    <scope>NUCLEOTIDE SEQUENCE</scope>
    <source>
        <strain evidence="1">WJC10195</strain>
    </source>
</reference>
<protein>
    <submittedName>
        <fullName evidence="1">Uncharacterized protein</fullName>
    </submittedName>
</protein>
<sequence length="70" mass="8051">MGVHSLPHHLQLQLDGPQFGDVHHHYLRLRGEEVGALASDHAHQHGAQPLHLRHLTRMEKEVKRERNTCS</sequence>
<accession>A0A9Q1FH87</accession>
<name>A0A9Q1FH87_SYNKA</name>
<evidence type="ECO:0000313" key="1">
    <source>
        <dbReference type="EMBL" id="KAJ8358897.1"/>
    </source>
</evidence>
<comment type="caution">
    <text evidence="1">The sequence shown here is derived from an EMBL/GenBank/DDBJ whole genome shotgun (WGS) entry which is preliminary data.</text>
</comment>
<evidence type="ECO:0000313" key="2">
    <source>
        <dbReference type="Proteomes" id="UP001152622"/>
    </source>
</evidence>
<proteinExistence type="predicted"/>